<gene>
    <name evidence="6" type="ORF">BGZ95_011936</name>
</gene>
<feature type="compositionally biased region" description="Acidic residues" evidence="3">
    <location>
        <begin position="1505"/>
        <end position="1515"/>
    </location>
</feature>
<proteinExistence type="predicted"/>
<dbReference type="PANTHER" id="PTHR10644">
    <property type="entry name" value="DNA REPAIR/RNA PROCESSING CPSF FAMILY"/>
    <property type="match status" value="1"/>
</dbReference>
<dbReference type="SUPFAM" id="SSF50978">
    <property type="entry name" value="WD40 repeat-like"/>
    <property type="match status" value="1"/>
</dbReference>
<organism evidence="6 7">
    <name type="scientific">Linnemannia exigua</name>
    <dbReference type="NCBI Taxonomy" id="604196"/>
    <lineage>
        <taxon>Eukaryota</taxon>
        <taxon>Fungi</taxon>
        <taxon>Fungi incertae sedis</taxon>
        <taxon>Mucoromycota</taxon>
        <taxon>Mortierellomycotina</taxon>
        <taxon>Mortierellomycetes</taxon>
        <taxon>Mortierellales</taxon>
        <taxon>Mortierellaceae</taxon>
        <taxon>Linnemannia</taxon>
    </lineage>
</organism>
<dbReference type="InterPro" id="IPR036322">
    <property type="entry name" value="WD40_repeat_dom_sf"/>
</dbReference>
<accession>A0AAD4HA28</accession>
<sequence length="1548" mass="169821">MEEDNQHSLATMDEESQDYYESMEEDSSDDYEEMEDESHDSNSEMEVESTGDYSTSDDWEIQSDNIQAMEDEDLNNANSGVWVYAKHLQSPGAFQQACLGQWAPEEVKESSVSAGPPKLAHTDVVLGKGSYLSLCRFTEYGAEHPSGSWEVIHEQPVFGTIKDLKSISIDFEDEEHGQGYYTDVSSYSERPRMGYLPESASKTLLVATSDTGFLTFLAFHFDDQQNPGSHGHFYAVKKIDIAEPGHDMSEVGAKVAIDSMNKVLAVSGLQRVVKLFFLGQTKRSIFDPVEMISSIDVNGTIIAMDFLYVDPNAELVIAILGIMYFNQDAGKHYISTFHIGVPSKHRAPPIHVGTSELGSNHLISALLLKGLPDLPYCMVYVDEESVTYVTTEQLTALDGTTTINHTHHKPLKLMKKEPRVNKSSIDDSMEPEDKYPLITACATPPRSSTPDGHQTLYLGSDTADFYRVNVNGFDNTMHFELHTGERPIGRVMEIIAGNRTGVPSTSEQGESIALHTDYLLYSSEHGNGSVLGVKEEVNGTIGVFSVSELSNDAPVLDFCADEPALPGRDSLFVCSGMKSEGCIKRVRSGVLVDSSGSSGQQRFGGATGVWSVKERRKDLYDSFLVISFIQSTKLMRVGEEGEFEDVSRSYEWTSGIGVLASASWVKEGTLVVGQIMSGESSIIVLELSETFGRYKTTSVSYSIRAIASTSINAEPTTINCWDSAQQTTELDTSSTKVHCYVGTLEPAIHVFSITQDTIDEVYTESLDSESVSVPHSISVLRNGKGTPRILVGLRNGSIIVYEWNQPMHSFSSPSIPGRILVLPRLFNLGVMPVKFSYSGEPSPTKTLILSDKIWQAGFNSNEFEVQPILSDNEVSQACAFKWQESRNLTKSGFVFIVDHQDLQLVTLEGKRKYDFQTLPLSRTPRRLLNISSEGLLLAASVGDGFPFAESILQLIDPERVSSEPGSEKQHVVGELATRQGEGVFCMTEWKLSNKTFICVGTGVFSPTGAASSAASPRSGRLIVLSTKHSKSRGYELIEEWTMDMSMPVFAISPFMDNKILVSSGPMLKLFTLSSTENSLLEKASVRERWPIIQISSQGTMIVTGSRGDSISFYEYEAGSTEHSFDKLKFFKSARSARQVSDCLAITPELAVGVDLSGCIFGVGYTPGAVNQQYSLVDQFSFNTGEIVTRIRLAKVWQDEGRSLSGIPLPLSTSFRPASSSSSAENASLARPPSLVSLLIPHILIPWTPIDTASSRNSNGSSANEERQASTSTTTTTKSRQSSQALVGYSLVGSIFGIWRLDPSLYNILKALQHVLATFYESRPVLGGNHGAYRSGHSNSGINGISGNGNSGSGSQPTRAFHTIDGDLIDRFLGLDHAAQIEVMDRAIRLEGMVEEWIRYCDNKGTTTTTTTTAGRGSILAVSEALDRELAMTNCNEFADTGVKCVDRACTRRSLYLSNDGRFWRGDCHVSRIATTTAAAATAAATTATRNDIGQVRREGSRWDDKDTDEEEDEEERDGKPLDVFHVPCRAIHVLCTILIFLRKLDWHQ</sequence>
<dbReference type="InterPro" id="IPR050358">
    <property type="entry name" value="RSE1/DDB1/CFT1"/>
</dbReference>
<evidence type="ECO:0000259" key="4">
    <source>
        <dbReference type="Pfam" id="PF03178"/>
    </source>
</evidence>
<evidence type="ECO:0000313" key="6">
    <source>
        <dbReference type="EMBL" id="KAG0279891.1"/>
    </source>
</evidence>
<comment type="subcellular location">
    <subcellularLocation>
        <location evidence="1">Nucleus</location>
    </subcellularLocation>
</comment>
<reference evidence="6" key="1">
    <citation type="journal article" date="2020" name="Fungal Divers.">
        <title>Resolving the Mortierellaceae phylogeny through synthesis of multi-gene phylogenetics and phylogenomics.</title>
        <authorList>
            <person name="Vandepol N."/>
            <person name="Liber J."/>
            <person name="Desiro A."/>
            <person name="Na H."/>
            <person name="Kennedy M."/>
            <person name="Barry K."/>
            <person name="Grigoriev I.V."/>
            <person name="Miller A.N."/>
            <person name="O'Donnell K."/>
            <person name="Stajich J.E."/>
            <person name="Bonito G."/>
        </authorList>
    </citation>
    <scope>NUCLEOTIDE SEQUENCE</scope>
    <source>
        <strain evidence="6">NRRL 28262</strain>
    </source>
</reference>
<keyword evidence="2" id="KW-0539">Nucleus</keyword>
<protein>
    <recommendedName>
        <fullName evidence="8">Cleavage/polyadenylation specificity factor A subunit N-terminal domain-containing protein</fullName>
    </recommendedName>
</protein>
<dbReference type="Proteomes" id="UP001194580">
    <property type="component" value="Unassembled WGS sequence"/>
</dbReference>
<feature type="region of interest" description="Disordered" evidence="3">
    <location>
        <begin position="1253"/>
        <end position="1279"/>
    </location>
</feature>
<evidence type="ECO:0000259" key="5">
    <source>
        <dbReference type="Pfam" id="PF10433"/>
    </source>
</evidence>
<feature type="region of interest" description="Disordered" evidence="3">
    <location>
        <begin position="1336"/>
        <end position="1358"/>
    </location>
</feature>
<dbReference type="InterPro" id="IPR004871">
    <property type="entry name" value="RSE1/DDB1/CPSF1_C"/>
</dbReference>
<dbReference type="GO" id="GO:0005634">
    <property type="term" value="C:nucleus"/>
    <property type="evidence" value="ECO:0007669"/>
    <property type="project" value="UniProtKB-SubCell"/>
</dbReference>
<dbReference type="Gene3D" id="2.130.10.10">
    <property type="entry name" value="YVTN repeat-like/Quinoprotein amine dehydrogenase"/>
    <property type="match status" value="3"/>
</dbReference>
<dbReference type="InterPro" id="IPR015943">
    <property type="entry name" value="WD40/YVTN_repeat-like_dom_sf"/>
</dbReference>
<evidence type="ECO:0008006" key="8">
    <source>
        <dbReference type="Google" id="ProtNLM"/>
    </source>
</evidence>
<dbReference type="Gene3D" id="1.10.150.910">
    <property type="match status" value="1"/>
</dbReference>
<feature type="compositionally biased region" description="Acidic residues" evidence="3">
    <location>
        <begin position="12"/>
        <end position="58"/>
    </location>
</feature>
<feature type="domain" description="RSE1/DDB1/CPSF1 first beta-propeller" evidence="5">
    <location>
        <begin position="121"/>
        <end position="535"/>
    </location>
</feature>
<dbReference type="Pfam" id="PF10433">
    <property type="entry name" value="Beta-prop_RSE1_1st"/>
    <property type="match status" value="1"/>
</dbReference>
<dbReference type="InterPro" id="IPR018846">
    <property type="entry name" value="Beta-prop_RSE1/DDB1/CPSF1_1st"/>
</dbReference>
<feature type="region of interest" description="Disordered" evidence="3">
    <location>
        <begin position="1"/>
        <end position="58"/>
    </location>
</feature>
<dbReference type="EMBL" id="JAAAIL010000095">
    <property type="protein sequence ID" value="KAG0279891.1"/>
    <property type="molecule type" value="Genomic_DNA"/>
</dbReference>
<evidence type="ECO:0000256" key="1">
    <source>
        <dbReference type="ARBA" id="ARBA00004123"/>
    </source>
</evidence>
<comment type="caution">
    <text evidence="6">The sequence shown here is derived from an EMBL/GenBank/DDBJ whole genome shotgun (WGS) entry which is preliminary data.</text>
</comment>
<feature type="domain" description="RSE1/DDB1/CPSF1 C-terminal" evidence="4">
    <location>
        <begin position="971"/>
        <end position="1372"/>
    </location>
</feature>
<dbReference type="Pfam" id="PF03178">
    <property type="entry name" value="CPSF_A"/>
    <property type="match status" value="1"/>
</dbReference>
<dbReference type="GO" id="GO:0003676">
    <property type="term" value="F:nucleic acid binding"/>
    <property type="evidence" value="ECO:0007669"/>
    <property type="project" value="InterPro"/>
</dbReference>
<evidence type="ECO:0000256" key="3">
    <source>
        <dbReference type="SAM" id="MobiDB-lite"/>
    </source>
</evidence>
<feature type="compositionally biased region" description="Basic and acidic residues" evidence="3">
    <location>
        <begin position="1494"/>
        <end position="1504"/>
    </location>
</feature>
<evidence type="ECO:0000256" key="2">
    <source>
        <dbReference type="ARBA" id="ARBA00023242"/>
    </source>
</evidence>
<keyword evidence="7" id="KW-1185">Reference proteome</keyword>
<name>A0AAD4HA28_9FUNG</name>
<evidence type="ECO:0000313" key="7">
    <source>
        <dbReference type="Proteomes" id="UP001194580"/>
    </source>
</evidence>
<feature type="region of interest" description="Disordered" evidence="3">
    <location>
        <begin position="1489"/>
        <end position="1518"/>
    </location>
</feature>